<dbReference type="GO" id="GO:0005524">
    <property type="term" value="F:ATP binding"/>
    <property type="evidence" value="ECO:0007669"/>
    <property type="project" value="InterPro"/>
</dbReference>
<dbReference type="SMART" id="SM00957">
    <property type="entry name" value="SecA_DEAD"/>
    <property type="match status" value="1"/>
</dbReference>
<evidence type="ECO:0000259" key="5">
    <source>
        <dbReference type="PROSITE" id="PS51194"/>
    </source>
</evidence>
<dbReference type="Proteomes" id="UP000887578">
    <property type="component" value="Unplaced"/>
</dbReference>
<dbReference type="GO" id="GO:0016020">
    <property type="term" value="C:membrane"/>
    <property type="evidence" value="ECO:0007669"/>
    <property type="project" value="InterPro"/>
</dbReference>
<dbReference type="Pfam" id="PF01043">
    <property type="entry name" value="SecA_PP_bind"/>
    <property type="match status" value="1"/>
</dbReference>
<evidence type="ECO:0000256" key="4">
    <source>
        <dbReference type="SAM" id="MobiDB-lite"/>
    </source>
</evidence>
<dbReference type="InterPro" id="IPR000185">
    <property type="entry name" value="SecA"/>
</dbReference>
<keyword evidence="7" id="KW-1185">Reference proteome</keyword>
<feature type="domain" description="SecA family profile" evidence="6">
    <location>
        <begin position="520"/>
        <end position="1159"/>
    </location>
</feature>
<dbReference type="GO" id="GO:0006886">
    <property type="term" value="P:intracellular protein transport"/>
    <property type="evidence" value="ECO:0007669"/>
    <property type="project" value="InterPro"/>
</dbReference>
<dbReference type="InterPro" id="IPR011115">
    <property type="entry name" value="SecA_DEAD"/>
</dbReference>
<dbReference type="SUPFAM" id="SSF52540">
    <property type="entry name" value="P-loop containing nucleoside triphosphate hydrolases"/>
    <property type="match status" value="2"/>
</dbReference>
<dbReference type="InterPro" id="IPR014018">
    <property type="entry name" value="SecA_motor_DEAD"/>
</dbReference>
<dbReference type="Gene3D" id="1.25.40.10">
    <property type="entry name" value="Tetratricopeptide repeat domain"/>
    <property type="match status" value="1"/>
</dbReference>
<protein>
    <submittedName>
        <fullName evidence="8">Chloroplast protein-transporting ATPase</fullName>
    </submittedName>
</protein>
<dbReference type="Pfam" id="PF07517">
    <property type="entry name" value="SecA_DEAD"/>
    <property type="match status" value="1"/>
</dbReference>
<accession>A0A914P7Z1</accession>
<keyword evidence="3" id="KW-0811">Translocation</keyword>
<keyword evidence="1" id="KW-0963">Cytoplasm</keyword>
<evidence type="ECO:0000256" key="1">
    <source>
        <dbReference type="ARBA" id="ARBA00022490"/>
    </source>
</evidence>
<dbReference type="PROSITE" id="PS51194">
    <property type="entry name" value="HELICASE_CTER"/>
    <property type="match status" value="1"/>
</dbReference>
<keyword evidence="2" id="KW-0813">Transport</keyword>
<name>A0A914P7Z1_9BILA</name>
<dbReference type="GO" id="GO:0006605">
    <property type="term" value="P:protein targeting"/>
    <property type="evidence" value="ECO:0007669"/>
    <property type="project" value="InterPro"/>
</dbReference>
<dbReference type="InterPro" id="IPR001650">
    <property type="entry name" value="Helicase_C-like"/>
</dbReference>
<evidence type="ECO:0000256" key="3">
    <source>
        <dbReference type="ARBA" id="ARBA00023010"/>
    </source>
</evidence>
<dbReference type="InterPro" id="IPR027417">
    <property type="entry name" value="P-loop_NTPase"/>
</dbReference>
<evidence type="ECO:0000313" key="8">
    <source>
        <dbReference type="WBParaSite" id="PDA_v2.g14148.t1"/>
    </source>
</evidence>
<dbReference type="WBParaSite" id="PDA_v2.g14148.t1">
    <property type="protein sequence ID" value="PDA_v2.g14148.t1"/>
    <property type="gene ID" value="PDA_v2.g14148"/>
</dbReference>
<evidence type="ECO:0000256" key="2">
    <source>
        <dbReference type="ARBA" id="ARBA00022927"/>
    </source>
</evidence>
<feature type="domain" description="Helicase C-terminal" evidence="5">
    <location>
        <begin position="1015"/>
        <end position="1166"/>
    </location>
</feature>
<evidence type="ECO:0000259" key="6">
    <source>
        <dbReference type="PROSITE" id="PS51196"/>
    </source>
</evidence>
<feature type="compositionally biased region" description="Basic and acidic residues" evidence="4">
    <location>
        <begin position="38"/>
        <end position="51"/>
    </location>
</feature>
<dbReference type="GO" id="GO:0017038">
    <property type="term" value="P:protein import"/>
    <property type="evidence" value="ECO:0007669"/>
    <property type="project" value="InterPro"/>
</dbReference>
<organism evidence="7 8">
    <name type="scientific">Panagrolaimus davidi</name>
    <dbReference type="NCBI Taxonomy" id="227884"/>
    <lineage>
        <taxon>Eukaryota</taxon>
        <taxon>Metazoa</taxon>
        <taxon>Ecdysozoa</taxon>
        <taxon>Nematoda</taxon>
        <taxon>Chromadorea</taxon>
        <taxon>Rhabditida</taxon>
        <taxon>Tylenchina</taxon>
        <taxon>Panagrolaimomorpha</taxon>
        <taxon>Panagrolaimoidea</taxon>
        <taxon>Panagrolaimidae</taxon>
        <taxon>Panagrolaimus</taxon>
    </lineage>
</organism>
<feature type="region of interest" description="Disordered" evidence="4">
    <location>
        <begin position="32"/>
        <end position="52"/>
    </location>
</feature>
<dbReference type="InterPro" id="IPR011990">
    <property type="entry name" value="TPR-like_helical_dom_sf"/>
</dbReference>
<dbReference type="Gene3D" id="3.40.50.300">
    <property type="entry name" value="P-loop containing nucleotide triphosphate hydrolases"/>
    <property type="match status" value="2"/>
</dbReference>
<dbReference type="PANTHER" id="PTHR30612">
    <property type="entry name" value="SECA INNER MEMBRANE COMPONENT OF SEC PROTEIN SECRETION SYSTEM"/>
    <property type="match status" value="1"/>
</dbReference>
<sequence>MSDYVERNDIDLSGKNAFRSWKKNDITNQTYNLSCNNRNEENDSRKVKDSNKNNSTISLNIAAYENSVEAQNIKFNRSEKTKQDKLNRARKNVQPMFPGVSCVIQNPFEFPRQQDGNQRNESEGMQFRASQTLLNPNKSNKNKTPADAANTAFEKACHCLNTGNSREFDNLVTHIHIYSLFSLQDLKHWSNYLKTKFENCETTDVISGFLEKITTNFHNCVFFGDLSMNIQDAIKDCQNGNFKLLLIICIKANIIKFDRDHYSSQLEKEMFKHDDAKLLFILKQQQNNERSNMFLKCRHLSNYLLFLQSNTSIQSDSNEDVWYSVKKAWISDKLQRFDTSDSAIASISEELMKNYDNERHFMNIDAKILQYFFESLPSSTTVNEIEKFLKDYSSSEFPLDFLKYILEDQFRYSIAKKHKRLTWEILFLSLSKNNSLSKNISMSNIFEMRPFLTKLLKSWKIREIESLMELMNTEEDVPYMKECLDLFVQWRATYNLCLINDLKDIPSLEWSKKVHQTFVKHYMSDEPHEYTLNELIDIIFEQQGIDMPKEKFIKIYNEYISEYNSISNKNMDQMRLVVEEMPAEFSKRLAYIIHISNLHFGFKIRIAQVLPIILAHLKPPNSSRILQVNTGEGKTNIFAILAVLKALDKHKVDIITSSTELADEQSEKMAPFFGIFGLTTGNNKDTTINPVANYYLSFEEIAVDGINKLCNIFGLTTGNNKDPGKNSSNPYEADIVYGEINNFKAHELIKRFEKSGIKYGRNCDFALIDEADLVMIDRYLNTTYLGDEMPGMFHVLPILGAIWAQLECISSTITKENGKYYKKNTDNVEELIQINNIEEYYFELISNYIKKVLRIYEPMEVFHEIKYPNDLKDYINNEIDRWIKYAVLAKLEMRLNHEYTLKDGKIIIVDALNTGDLQYSTQMSHGLHQFLQMKHGCAVTPPSLTTNFISHFEFIQSYGTNIIPLTGTAGDENDKRFLRETYNTDCIVIPPYRKSKLVELESIMCYSKEDWRDTIVSDNLKKMKNGQAVVIIVKYIDEAEYITNKMKENGGKVFKYSNDEELKNALKILEPGDCIVTTNIGARGTDFCPNEAVIKNGGLHVCSTSPAENDRGEHQKNGRTARGGNPGTKICIFFVGDVEEQRLRNIMNDSVEQKKERVKIIKNDNDIFKRFCDLKVKMETGKKDKNNEIIQRSLNFKFGFWLHENKDKLSTEKFEKFERECLANPGEAIIENSFVMIEMAEAAIEKNELERANSYLTKAINSDPGFLANAYYLRGYVKILLYNNDTKKYPLSNAIEDFKKAREIIENRHYPCLNFMNFEQFGESVPLNDQIRKLKLLYQRIIFFIDAAIGKDVQKIIKLLENASKNGNKVKIEKLDFKDALPPEERKDLYKDEIQMFQTNGFRNVFTFGEKIPINLRDVFGLGALASAQVAAGVSAVLYSAGAGFQVGYSLIRQGLCDAITLIKDVIINRNFNWKTWAWQKVISIAFDLVCAGWNSVKSATTGIFRGAKTAINFTQAGVNTTAYEALKIDSKLIKKEFLIGVSREICASAVDSSLTNTIEGRFTELVTDIVNTLSSKCVENDPNIKMLIECDRKNRNNKYSKKLEQKFLELIELLNRDKGIVFRIGREISSYMEKFGDWGELYKFIANYGEDITKAVFAIYRSYSKYVKEISNSEECLLDYNKEMPQYDNTIAQLKPINITVKDFCRNISHCFSTRIVSIFKGVLVQEIGSRCEKRLYKSYSDKTDQEARKFNQKLSGVNGDFEEYDAKLDSGNFATMIEENNEITLKGGPPEAVNTGAVALLKKRTIIVIDGDKKYTFGNDSEKEPIELIYVKNPGDEVGHYELANEKNVQSSGENNCFYDVIAAEIGGDANVLSKEVAEVMTYNFRTFAEIHKKTHSVELCDGKMNSFEKAFIPPNLDERTETGYVYNYFAKTETEKWGENKHLSYFCEIPDHEGEKMQQRTMFYINPDSLSHEFKEIIAQHLKNNPLVCPFN</sequence>
<dbReference type="Gene3D" id="3.90.1440.10">
    <property type="entry name" value="SecA, preprotein cross-linking domain"/>
    <property type="match status" value="1"/>
</dbReference>
<dbReference type="InterPro" id="IPR036670">
    <property type="entry name" value="SecA_X-link_sf"/>
</dbReference>
<evidence type="ECO:0000313" key="7">
    <source>
        <dbReference type="Proteomes" id="UP000887578"/>
    </source>
</evidence>
<dbReference type="PANTHER" id="PTHR30612:SF0">
    <property type="entry name" value="CHLOROPLAST PROTEIN-TRANSPORTING ATPASE"/>
    <property type="match status" value="1"/>
</dbReference>
<dbReference type="InterPro" id="IPR011130">
    <property type="entry name" value="SecA_preprotein_X-link_dom"/>
</dbReference>
<reference evidence="8" key="1">
    <citation type="submission" date="2022-11" db="UniProtKB">
        <authorList>
            <consortium name="WormBaseParasite"/>
        </authorList>
    </citation>
    <scope>IDENTIFICATION</scope>
</reference>
<keyword evidence="2" id="KW-0653">Protein transport</keyword>
<proteinExistence type="predicted"/>
<dbReference type="PROSITE" id="PS51196">
    <property type="entry name" value="SECA_MOTOR_DEAD"/>
    <property type="match status" value="1"/>
</dbReference>
<dbReference type="SUPFAM" id="SSF48452">
    <property type="entry name" value="TPR-like"/>
    <property type="match status" value="1"/>
</dbReference>
<dbReference type="SUPFAM" id="SSF81767">
    <property type="entry name" value="Pre-protein crosslinking domain of SecA"/>
    <property type="match status" value="1"/>
</dbReference>